<evidence type="ECO:0000313" key="11">
    <source>
        <dbReference type="Proteomes" id="UP000261620"/>
    </source>
</evidence>
<dbReference type="OMA" id="TINWWRI"/>
<reference evidence="10" key="2">
    <citation type="submission" date="2025-09" db="UniProtKB">
        <authorList>
            <consortium name="Ensembl"/>
        </authorList>
    </citation>
    <scope>IDENTIFICATION</scope>
</reference>
<keyword evidence="11" id="KW-1185">Reference proteome</keyword>
<dbReference type="InterPro" id="IPR017452">
    <property type="entry name" value="GPCR_Rhodpsn_7TM"/>
</dbReference>
<dbReference type="InterPro" id="IPR050125">
    <property type="entry name" value="GPCR_opsins"/>
</dbReference>
<dbReference type="InterPro" id="IPR000276">
    <property type="entry name" value="GPCR_Rhodpsn"/>
</dbReference>
<keyword evidence="2 8" id="KW-0812">Transmembrane</keyword>
<sequence>MAKSVGFWLVPSSIHPLSLSQLSPSADLAVALFLILTGNDSMLGNGTLLLVCCRKRKKLRPHQLMTLNLALCKSGFSLLGAPFFNISSLCQAWVFGETGCLWYSIQGFVFGTGSLLATCLISVGRCLKICSLRYGQCIEKRHVSLFIVLMWVYTLFWAFLFTINWWRIRSSLSYRIYIFLILILCYGFPCFTIVTSYFVISVMVYRSNRTQASIPSSSVSHISKDLRLVKVKHRQGSLSLKHTLQDLTGQPTVHSNLSSASNTVFSSSLDSEVEQMTSSPQPFSSLPPVITLIPAMFAKSLCVINPLIFQIMNREFRGHVYVVVFGQETEERRRAMFPVSFTSLSGTISFSYFQSWRRKRSSPPSLSEDRKHTNLKIKKVPRV</sequence>
<evidence type="ECO:0000256" key="7">
    <source>
        <dbReference type="ARBA" id="ARBA00023224"/>
    </source>
</evidence>
<evidence type="ECO:0000256" key="2">
    <source>
        <dbReference type="ARBA" id="ARBA00022692"/>
    </source>
</evidence>
<proteinExistence type="predicted"/>
<evidence type="ECO:0000256" key="4">
    <source>
        <dbReference type="ARBA" id="ARBA00023040"/>
    </source>
</evidence>
<dbReference type="Pfam" id="PF00001">
    <property type="entry name" value="7tm_1"/>
    <property type="match status" value="1"/>
</dbReference>
<keyword evidence="6" id="KW-0675">Receptor</keyword>
<evidence type="ECO:0000256" key="5">
    <source>
        <dbReference type="ARBA" id="ARBA00023136"/>
    </source>
</evidence>
<evidence type="ECO:0000259" key="9">
    <source>
        <dbReference type="PROSITE" id="PS50262"/>
    </source>
</evidence>
<dbReference type="Gene3D" id="1.20.1070.10">
    <property type="entry name" value="Rhodopsin 7-helix transmembrane proteins"/>
    <property type="match status" value="1"/>
</dbReference>
<organism evidence="10 11">
    <name type="scientific">Mola mola</name>
    <name type="common">Ocean sunfish</name>
    <name type="synonym">Tetraodon mola</name>
    <dbReference type="NCBI Taxonomy" id="94237"/>
    <lineage>
        <taxon>Eukaryota</taxon>
        <taxon>Metazoa</taxon>
        <taxon>Chordata</taxon>
        <taxon>Craniata</taxon>
        <taxon>Vertebrata</taxon>
        <taxon>Euteleostomi</taxon>
        <taxon>Actinopterygii</taxon>
        <taxon>Neopterygii</taxon>
        <taxon>Teleostei</taxon>
        <taxon>Neoteleostei</taxon>
        <taxon>Acanthomorphata</taxon>
        <taxon>Eupercaria</taxon>
        <taxon>Tetraodontiformes</taxon>
        <taxon>Molidae</taxon>
        <taxon>Mola</taxon>
    </lineage>
</organism>
<evidence type="ECO:0000256" key="1">
    <source>
        <dbReference type="ARBA" id="ARBA00004141"/>
    </source>
</evidence>
<protein>
    <recommendedName>
        <fullName evidence="9">G-protein coupled receptors family 1 profile domain-containing protein</fullName>
    </recommendedName>
</protein>
<comment type="subcellular location">
    <subcellularLocation>
        <location evidence="1">Membrane</location>
        <topology evidence="1">Multi-pass membrane protein</topology>
    </subcellularLocation>
</comment>
<dbReference type="AlphaFoldDB" id="A0A3Q4BLG4"/>
<evidence type="ECO:0000256" key="3">
    <source>
        <dbReference type="ARBA" id="ARBA00022989"/>
    </source>
</evidence>
<reference evidence="10" key="1">
    <citation type="submission" date="2025-08" db="UniProtKB">
        <authorList>
            <consortium name="Ensembl"/>
        </authorList>
    </citation>
    <scope>IDENTIFICATION</scope>
</reference>
<evidence type="ECO:0000256" key="6">
    <source>
        <dbReference type="ARBA" id="ARBA00023170"/>
    </source>
</evidence>
<feature type="domain" description="G-protein coupled receptors family 1 profile" evidence="9">
    <location>
        <begin position="44"/>
        <end position="309"/>
    </location>
</feature>
<feature type="transmembrane region" description="Helical" evidence="8">
    <location>
        <begin position="74"/>
        <end position="95"/>
    </location>
</feature>
<name>A0A3Q4BLG4_MOLML</name>
<keyword evidence="3 8" id="KW-1133">Transmembrane helix</keyword>
<dbReference type="PRINTS" id="PR00237">
    <property type="entry name" value="GPCRRHODOPSN"/>
</dbReference>
<feature type="transmembrane region" description="Helical" evidence="8">
    <location>
        <begin position="30"/>
        <end position="53"/>
    </location>
</feature>
<keyword evidence="7" id="KW-0807">Transducer</keyword>
<dbReference type="STRING" id="94237.ENSMMOP00000021107"/>
<dbReference type="PROSITE" id="PS50262">
    <property type="entry name" value="G_PROTEIN_RECEP_F1_2"/>
    <property type="match status" value="1"/>
</dbReference>
<evidence type="ECO:0000313" key="10">
    <source>
        <dbReference type="Ensembl" id="ENSMMOP00000021107.1"/>
    </source>
</evidence>
<evidence type="ECO:0000256" key="8">
    <source>
        <dbReference type="SAM" id="Phobius"/>
    </source>
</evidence>
<dbReference type="SUPFAM" id="SSF81321">
    <property type="entry name" value="Family A G protein-coupled receptor-like"/>
    <property type="match status" value="1"/>
</dbReference>
<keyword evidence="5 8" id="KW-0472">Membrane</keyword>
<feature type="transmembrane region" description="Helical" evidence="8">
    <location>
        <begin position="174"/>
        <end position="200"/>
    </location>
</feature>
<accession>A0A3Q4BLG4</accession>
<dbReference type="GO" id="GO:0004930">
    <property type="term" value="F:G protein-coupled receptor activity"/>
    <property type="evidence" value="ECO:0007669"/>
    <property type="project" value="UniProtKB-KW"/>
</dbReference>
<dbReference type="Proteomes" id="UP000261620">
    <property type="component" value="Unplaced"/>
</dbReference>
<dbReference type="GO" id="GO:0016020">
    <property type="term" value="C:membrane"/>
    <property type="evidence" value="ECO:0007669"/>
    <property type="project" value="UniProtKB-SubCell"/>
</dbReference>
<keyword evidence="4" id="KW-0297">G-protein coupled receptor</keyword>
<dbReference type="Ensembl" id="ENSMMOT00000021463.1">
    <property type="protein sequence ID" value="ENSMMOP00000021107.1"/>
    <property type="gene ID" value="ENSMMOG00000016055.1"/>
</dbReference>
<feature type="transmembrane region" description="Helical" evidence="8">
    <location>
        <begin position="101"/>
        <end position="123"/>
    </location>
</feature>
<dbReference type="PANTHER" id="PTHR24240">
    <property type="entry name" value="OPSIN"/>
    <property type="match status" value="1"/>
</dbReference>
<feature type="transmembrane region" description="Helical" evidence="8">
    <location>
        <begin position="143"/>
        <end position="168"/>
    </location>
</feature>